<reference evidence="13" key="1">
    <citation type="submission" date="2011-12" db="EMBL/GenBank/DDBJ databases">
        <title>The Draft Genome of Lepisosteus oculatus.</title>
        <authorList>
            <consortium name="The Broad Institute Genome Assembly &amp; Analysis Group"/>
            <consortium name="Computational R&amp;D Group"/>
            <consortium name="and Sequencing Platform"/>
            <person name="Di Palma F."/>
            <person name="Alfoldi J."/>
            <person name="Johnson J."/>
            <person name="Berlin A."/>
            <person name="Gnerre S."/>
            <person name="Jaffe D."/>
            <person name="MacCallum I."/>
            <person name="Young S."/>
            <person name="Walker B.J."/>
            <person name="Lander E.S."/>
            <person name="Lindblad-Toh K."/>
        </authorList>
    </citation>
    <scope>NUCLEOTIDE SEQUENCE [LARGE SCALE GENOMIC DNA]</scope>
</reference>
<sequence>SMESSLEMQVVSEVVQYSDSSFTARHYDRDTTEPVSFSLKSLNELLSWEPSASDLFNVATVPLASRLPPLASGQPKTLVCHDMMGGYLEDRFIQGAEAETVYAFYHWEYIDIFVYFSHYPVTIPPVSWTNAAHKHGVSVLGTFITEWDDGSKICETFLAGEEPYRSVADKLVQIAHHYGFDGWLINIENPLSETAVKNTPAFLRYLTDQMHQRVEGSVVLWYDSVLQNGELKWQNELNDQNRVFFQSCDGIFTNYNWSESNLEAMVSRDAKQMANIYVGVDVFARGEVVGGKFETNQALRLIRKHGFSAAIFAPGWVYECHEKKEFRQNQDKFWGLLSKFLPTHSVSLLPFVTSFCQGFGKSFFCKGKVEEVKSWFNLSAQEVQPLFIDHSSDDEEGGWVRTRGCPEDAWNGGSSLLIEGMIPSTHGFFGLRRLFSLHSTIPTKTFVSFTYKLEESPNVKVALELKTIDAPVCLYQGIEDVPGTSVQPQPLQEGESLVSQFRHRCGLRDSEGWVTRCFLVESKGCLLRDIFINVSREISGEEAYFVCRVGEIKILDVENLTAIPAPVRNPSLSEVVWRRGVGSGEGYVQKLYFNATLHWQYPANQARHFRVYWRRLHDPNTQASSGQEPQVLIGRAYATLYRVVDLPVPDARDTAPCWLEFLVEPITREGFAVSESHWGRLVLKYTEPA</sequence>
<evidence type="ECO:0000256" key="5">
    <source>
        <dbReference type="ARBA" id="ARBA00022801"/>
    </source>
</evidence>
<dbReference type="Pfam" id="PF03644">
    <property type="entry name" value="Glyco_hydro_85"/>
    <property type="match status" value="1"/>
</dbReference>
<organism evidence="12 13">
    <name type="scientific">Lepisosteus oculatus</name>
    <name type="common">Spotted gar</name>
    <dbReference type="NCBI Taxonomy" id="7918"/>
    <lineage>
        <taxon>Eukaryota</taxon>
        <taxon>Metazoa</taxon>
        <taxon>Chordata</taxon>
        <taxon>Craniata</taxon>
        <taxon>Vertebrata</taxon>
        <taxon>Euteleostomi</taxon>
        <taxon>Actinopterygii</taxon>
        <taxon>Neopterygii</taxon>
        <taxon>Holostei</taxon>
        <taxon>Semionotiformes</taxon>
        <taxon>Lepisosteidae</taxon>
        <taxon>Lepisosteus</taxon>
    </lineage>
</organism>
<dbReference type="InterPro" id="IPR005201">
    <property type="entry name" value="TIM_ENGase"/>
</dbReference>
<reference evidence="12" key="2">
    <citation type="submission" date="2025-08" db="UniProtKB">
        <authorList>
            <consortium name="Ensembl"/>
        </authorList>
    </citation>
    <scope>IDENTIFICATION</scope>
</reference>
<dbReference type="eggNOG" id="KOG2331">
    <property type="taxonomic scope" value="Eukaryota"/>
</dbReference>
<name>W5N3B1_LEPOC</name>
<dbReference type="InterPro" id="IPR017853">
    <property type="entry name" value="GH"/>
</dbReference>
<dbReference type="EC" id="3.2.1.96" evidence="3"/>
<reference evidence="12" key="3">
    <citation type="submission" date="2025-09" db="UniProtKB">
        <authorList>
            <consortium name="Ensembl"/>
        </authorList>
    </citation>
    <scope>IDENTIFICATION</scope>
</reference>
<accession>W5N3B1</accession>
<dbReference type="Gene3D" id="3.20.20.80">
    <property type="entry name" value="Glycosidases"/>
    <property type="match status" value="1"/>
</dbReference>
<evidence type="ECO:0000259" key="10">
    <source>
        <dbReference type="Pfam" id="PF03644"/>
    </source>
</evidence>
<comment type="similarity">
    <text evidence="2">Belongs to the glycosyl hydrolase 85 family.</text>
</comment>
<evidence type="ECO:0000256" key="9">
    <source>
        <dbReference type="ARBA" id="ARBA00072457"/>
    </source>
</evidence>
<dbReference type="Proteomes" id="UP000018468">
    <property type="component" value="Linkage group LG10"/>
</dbReference>
<keyword evidence="5" id="KW-0378">Hydrolase</keyword>
<feature type="domain" description="Cytosolic endo-beta-N-acetylglucosaminidase C-terminal" evidence="11">
    <location>
        <begin position="562"/>
        <end position="686"/>
    </location>
</feature>
<dbReference type="GeneTree" id="ENSGT00390000018512"/>
<dbReference type="FunFam" id="3.20.20.80:FF:000043">
    <property type="entry name" value="cytosolic endo-beta-N-acetylglucosaminidase"/>
    <property type="match status" value="1"/>
</dbReference>
<feature type="domain" description="Cytosolic endo-beta-N-acetylglucosaminidase TIM barrel" evidence="10">
    <location>
        <begin position="87"/>
        <end position="363"/>
    </location>
</feature>
<evidence type="ECO:0000256" key="6">
    <source>
        <dbReference type="ARBA" id="ARBA00023295"/>
    </source>
</evidence>
<evidence type="ECO:0000256" key="8">
    <source>
        <dbReference type="ARBA" id="ARBA00054935"/>
    </source>
</evidence>
<evidence type="ECO:0000259" key="11">
    <source>
        <dbReference type="Pfam" id="PF25529"/>
    </source>
</evidence>
<dbReference type="PANTHER" id="PTHR13246:SF1">
    <property type="entry name" value="CYTOSOLIC ENDO-BETA-N-ACETYLGLUCOSAMINIDASE"/>
    <property type="match status" value="1"/>
</dbReference>
<dbReference type="InterPro" id="IPR032979">
    <property type="entry name" value="ENGase"/>
</dbReference>
<dbReference type="FunFam" id="2.60.120.260:FF:000087">
    <property type="entry name" value="Cytosolic endo-beta-N-acetylglucosaminidase"/>
    <property type="match status" value="1"/>
</dbReference>
<dbReference type="AlphaFoldDB" id="W5N3B1"/>
<evidence type="ECO:0000313" key="12">
    <source>
        <dbReference type="Ensembl" id="ENSLOCP00000015120.1"/>
    </source>
</evidence>
<dbReference type="SUPFAM" id="SSF51445">
    <property type="entry name" value="(Trans)glycosidases"/>
    <property type="match status" value="1"/>
</dbReference>
<dbReference type="FunCoup" id="W5N3B1">
    <property type="interactions" value="40"/>
</dbReference>
<dbReference type="GO" id="GO:0005829">
    <property type="term" value="C:cytosol"/>
    <property type="evidence" value="ECO:0007669"/>
    <property type="project" value="UniProtKB-SubCell"/>
</dbReference>
<dbReference type="GO" id="GO:0033925">
    <property type="term" value="F:mannosyl-glycoprotein endo-beta-N-acetylglucosaminidase activity"/>
    <property type="evidence" value="ECO:0000318"/>
    <property type="project" value="GO_Central"/>
</dbReference>
<dbReference type="STRING" id="7918.ENSLOCP00000015120"/>
<evidence type="ECO:0000256" key="3">
    <source>
        <dbReference type="ARBA" id="ARBA00012566"/>
    </source>
</evidence>
<proteinExistence type="inferred from homology"/>
<comment type="catalytic activity">
    <reaction evidence="7">
        <text>an N(4)-(oligosaccharide-(1-&gt;3)-[oligosaccharide-(1-&gt;6)]-beta-D-Man-(1-&gt;4)-beta-D-GlcNAc-(1-&gt;4)-alpha-D-GlcNAc)-L-asparaginyl-[protein] + H2O = an oligosaccharide-(1-&gt;3)-[oligosaccharide-(1-&gt;6)]-beta-D-Man-(1-&gt;4)-D-GlcNAc + N(4)-(N-acetyl-beta-D-glucosaminyl)-L-asparaginyl-[protein]</text>
        <dbReference type="Rhea" id="RHEA:73067"/>
        <dbReference type="Rhea" id="RHEA-COMP:12603"/>
        <dbReference type="Rhea" id="RHEA-COMP:18176"/>
        <dbReference type="ChEBI" id="CHEBI:15377"/>
        <dbReference type="ChEBI" id="CHEBI:132248"/>
        <dbReference type="ChEBI" id="CHEBI:192714"/>
        <dbReference type="ChEBI" id="CHEBI:192715"/>
        <dbReference type="EC" id="3.2.1.96"/>
    </reaction>
</comment>
<dbReference type="Ensembl" id="ENSLOCT00000015149.1">
    <property type="protein sequence ID" value="ENSLOCP00000015120.1"/>
    <property type="gene ID" value="ENSLOCG00000012284.1"/>
</dbReference>
<dbReference type="OMA" id="SQVRWQP"/>
<dbReference type="InParanoid" id="W5N3B1"/>
<dbReference type="EMBL" id="AHAT01000339">
    <property type="status" value="NOT_ANNOTATED_CDS"/>
    <property type="molecule type" value="Genomic_DNA"/>
</dbReference>
<dbReference type="Gene3D" id="2.60.120.260">
    <property type="entry name" value="Galactose-binding domain-like"/>
    <property type="match status" value="1"/>
</dbReference>
<keyword evidence="4" id="KW-0963">Cytoplasm</keyword>
<dbReference type="Bgee" id="ENSLOCG00000012284">
    <property type="expression patterns" value="Expressed in ovary and 13 other cell types or tissues"/>
</dbReference>
<comment type="subcellular location">
    <subcellularLocation>
        <location evidence="1">Cytoplasm</location>
        <location evidence="1">Cytosol</location>
    </subcellularLocation>
</comment>
<evidence type="ECO:0000256" key="1">
    <source>
        <dbReference type="ARBA" id="ARBA00004514"/>
    </source>
</evidence>
<dbReference type="CDD" id="cd06547">
    <property type="entry name" value="GH85_ENGase"/>
    <property type="match status" value="1"/>
</dbReference>
<keyword evidence="6" id="KW-0326">Glycosidase</keyword>
<dbReference type="InterPro" id="IPR057882">
    <property type="entry name" value="ENGase_C"/>
</dbReference>
<evidence type="ECO:0000313" key="13">
    <source>
        <dbReference type="Proteomes" id="UP000018468"/>
    </source>
</evidence>
<evidence type="ECO:0000256" key="7">
    <source>
        <dbReference type="ARBA" id="ARBA00034414"/>
    </source>
</evidence>
<dbReference type="PANTHER" id="PTHR13246">
    <property type="entry name" value="ENDO BETA N-ACETYLGLUCOSAMINIDASE"/>
    <property type="match status" value="1"/>
</dbReference>
<protein>
    <recommendedName>
        <fullName evidence="9">Cytosolic endo-beta-N-acetylglucosaminidase</fullName>
        <ecNumber evidence="3">3.2.1.96</ecNumber>
    </recommendedName>
</protein>
<dbReference type="GO" id="GO:0006491">
    <property type="term" value="P:N-glycan processing"/>
    <property type="evidence" value="ECO:0000318"/>
    <property type="project" value="GO_Central"/>
</dbReference>
<comment type="function">
    <text evidence="8">Endoglycosidase that releases N-glycans from glycoproteins by cleaving the beta-1,4-glycosidic bond in the N,N'-diacetylchitobiose core. Involved in the processing of free oligosaccharides in the cytosol.</text>
</comment>
<dbReference type="Pfam" id="PF25529">
    <property type="entry name" value="Ig_ENGASE1_C"/>
    <property type="match status" value="1"/>
</dbReference>
<evidence type="ECO:0000256" key="2">
    <source>
        <dbReference type="ARBA" id="ARBA00007849"/>
    </source>
</evidence>
<evidence type="ECO:0000256" key="4">
    <source>
        <dbReference type="ARBA" id="ARBA00022490"/>
    </source>
</evidence>
<keyword evidence="13" id="KW-1185">Reference proteome</keyword>